<keyword evidence="2" id="KW-0238">DNA-binding</keyword>
<dbReference type="AlphaFoldDB" id="A0A8J4S0P3"/>
<dbReference type="PRINTS" id="PR00056">
    <property type="entry name" value="HSFDOMAIN"/>
</dbReference>
<evidence type="ECO:0000256" key="4">
    <source>
        <dbReference type="RuleBase" id="RU004020"/>
    </source>
</evidence>
<dbReference type="InterPro" id="IPR036388">
    <property type="entry name" value="WH-like_DNA-bd_sf"/>
</dbReference>
<reference evidence="6" key="1">
    <citation type="journal article" date="2015" name="Genom Data">
        <title>Draft genome sequences of Phytophthora kernoviae and Phytophthora ramorum lineage EU2 from Scotland.</title>
        <authorList>
            <person name="Sambles C."/>
            <person name="Schlenzig A."/>
            <person name="O'Neill P."/>
            <person name="Grant M."/>
            <person name="Studholme D.J."/>
        </authorList>
    </citation>
    <scope>NUCLEOTIDE SEQUENCE</scope>
    <source>
        <strain evidence="6">00238/432</strain>
    </source>
</reference>
<name>A0A8J4S0P3_9STRA</name>
<dbReference type="SUPFAM" id="SSF46785">
    <property type="entry name" value="Winged helix' DNA-binding domain"/>
    <property type="match status" value="1"/>
</dbReference>
<organism evidence="6 7">
    <name type="scientific">Phytophthora kernoviae 00238/432</name>
    <dbReference type="NCBI Taxonomy" id="1284355"/>
    <lineage>
        <taxon>Eukaryota</taxon>
        <taxon>Sar</taxon>
        <taxon>Stramenopiles</taxon>
        <taxon>Oomycota</taxon>
        <taxon>Peronosporomycetes</taxon>
        <taxon>Peronosporales</taxon>
        <taxon>Peronosporaceae</taxon>
        <taxon>Phytophthora</taxon>
    </lineage>
</organism>
<proteinExistence type="inferred from homology"/>
<accession>A0A8J4S0P3</accession>
<dbReference type="Pfam" id="PF00447">
    <property type="entry name" value="HSF_DNA-bind"/>
    <property type="match status" value="1"/>
</dbReference>
<keyword evidence="3" id="KW-0539">Nucleus</keyword>
<dbReference type="PANTHER" id="PTHR10015">
    <property type="entry name" value="HEAT SHOCK TRANSCRIPTION FACTOR"/>
    <property type="match status" value="1"/>
</dbReference>
<dbReference type="GO" id="GO:0005634">
    <property type="term" value="C:nucleus"/>
    <property type="evidence" value="ECO:0007669"/>
    <property type="project" value="UniProtKB-SubCell"/>
</dbReference>
<dbReference type="InterPro" id="IPR000232">
    <property type="entry name" value="HSF_DNA-bd"/>
</dbReference>
<dbReference type="Proteomes" id="UP000702964">
    <property type="component" value="Unassembled WGS sequence"/>
</dbReference>
<comment type="similarity">
    <text evidence="4">Belongs to the HSF family.</text>
</comment>
<dbReference type="PANTHER" id="PTHR10015:SF427">
    <property type="entry name" value="HEAT SHOCK FACTOR PROTEIN"/>
    <property type="match status" value="1"/>
</dbReference>
<evidence type="ECO:0000256" key="3">
    <source>
        <dbReference type="ARBA" id="ARBA00023242"/>
    </source>
</evidence>
<reference evidence="6" key="2">
    <citation type="submission" date="2020-02" db="EMBL/GenBank/DDBJ databases">
        <authorList>
            <person name="Studholme D.J."/>
        </authorList>
    </citation>
    <scope>NUCLEOTIDE SEQUENCE</scope>
    <source>
        <strain evidence="6">00238/432</strain>
    </source>
</reference>
<comment type="caution">
    <text evidence="6">The sequence shown here is derived from an EMBL/GenBank/DDBJ whole genome shotgun (WGS) entry which is preliminary data.</text>
</comment>
<dbReference type="GO" id="GO:0003700">
    <property type="term" value="F:DNA-binding transcription factor activity"/>
    <property type="evidence" value="ECO:0007669"/>
    <property type="project" value="InterPro"/>
</dbReference>
<comment type="subcellular location">
    <subcellularLocation>
        <location evidence="1">Nucleus</location>
    </subcellularLocation>
</comment>
<sequence>MEPKKTEVHVIRKRNVGVPKFLRFLFQILEVEDEDVISWSHQGTAFQIRQPDELADKILPKYFKHNKVSSFQRQLNYFGFKKWTKTQTNICTFSHPFFLQTDKDMMKLIKRKERVNTTGRRHSTGMLPGSEAFGLAAAAAAASASAAEVRKTEGTPAELELGLELEARSDTLAQATTPQQQFLHLQKLAEARELSMRYPSQSARGKRKSLPHVLPPSFGDTLGVGVNINMIMLSMAPRRRDQQDLTH</sequence>
<evidence type="ECO:0000313" key="6">
    <source>
        <dbReference type="EMBL" id="KAF4316124.1"/>
    </source>
</evidence>
<dbReference type="InterPro" id="IPR036390">
    <property type="entry name" value="WH_DNA-bd_sf"/>
</dbReference>
<feature type="domain" description="HSF-type DNA-binding" evidence="5">
    <location>
        <begin position="17"/>
        <end position="112"/>
    </location>
</feature>
<evidence type="ECO:0000259" key="5">
    <source>
        <dbReference type="SMART" id="SM00415"/>
    </source>
</evidence>
<dbReference type="EMBL" id="AOFI03000610">
    <property type="protein sequence ID" value="KAF4316124.1"/>
    <property type="molecule type" value="Genomic_DNA"/>
</dbReference>
<dbReference type="Gene3D" id="1.10.10.10">
    <property type="entry name" value="Winged helix-like DNA-binding domain superfamily/Winged helix DNA-binding domain"/>
    <property type="match status" value="1"/>
</dbReference>
<dbReference type="GO" id="GO:0043565">
    <property type="term" value="F:sequence-specific DNA binding"/>
    <property type="evidence" value="ECO:0007669"/>
    <property type="project" value="InterPro"/>
</dbReference>
<dbReference type="SMART" id="SM00415">
    <property type="entry name" value="HSF"/>
    <property type="match status" value="1"/>
</dbReference>
<protein>
    <recommendedName>
        <fullName evidence="5">HSF-type DNA-binding domain-containing protein</fullName>
    </recommendedName>
</protein>
<evidence type="ECO:0000256" key="1">
    <source>
        <dbReference type="ARBA" id="ARBA00004123"/>
    </source>
</evidence>
<dbReference type="FunFam" id="1.10.10.10:FF:000286">
    <property type="entry name" value="Heat shock transcription factor"/>
    <property type="match status" value="1"/>
</dbReference>
<evidence type="ECO:0000256" key="2">
    <source>
        <dbReference type="ARBA" id="ARBA00023125"/>
    </source>
</evidence>
<gene>
    <name evidence="6" type="ORF">G195_010173</name>
</gene>
<evidence type="ECO:0000313" key="7">
    <source>
        <dbReference type="Proteomes" id="UP000702964"/>
    </source>
</evidence>